<reference evidence="1 2" key="1">
    <citation type="submission" date="2020-12" db="EMBL/GenBank/DDBJ databases">
        <title>Sphingomonas sp.</title>
        <authorList>
            <person name="Kim M.K."/>
        </authorList>
    </citation>
    <scope>NUCLEOTIDE SEQUENCE [LARGE SCALE GENOMIC DNA]</scope>
    <source>
        <strain evidence="1 2">BT552</strain>
    </source>
</reference>
<dbReference type="EMBL" id="JAFEMC010000004">
    <property type="protein sequence ID" value="MBM6577676.1"/>
    <property type="molecule type" value="Genomic_DNA"/>
</dbReference>
<name>A0ABS2D9R1_9SPHN</name>
<sequence length="49" mass="5229">MTSHLEHEQLLAHLEDALAEAERIGSTLAAAMIADCIAALERTSSPNLL</sequence>
<organism evidence="1 2">
    <name type="scientific">Sphingomonas longa</name>
    <dbReference type="NCBI Taxonomy" id="2778730"/>
    <lineage>
        <taxon>Bacteria</taxon>
        <taxon>Pseudomonadati</taxon>
        <taxon>Pseudomonadota</taxon>
        <taxon>Alphaproteobacteria</taxon>
        <taxon>Sphingomonadales</taxon>
        <taxon>Sphingomonadaceae</taxon>
        <taxon>Sphingomonas</taxon>
    </lineage>
</organism>
<keyword evidence="2" id="KW-1185">Reference proteome</keyword>
<proteinExistence type="predicted"/>
<gene>
    <name evidence="1" type="ORF">ILT43_14940</name>
</gene>
<comment type="caution">
    <text evidence="1">The sequence shown here is derived from an EMBL/GenBank/DDBJ whole genome shotgun (WGS) entry which is preliminary data.</text>
</comment>
<evidence type="ECO:0000313" key="2">
    <source>
        <dbReference type="Proteomes" id="UP000763641"/>
    </source>
</evidence>
<dbReference type="Proteomes" id="UP000763641">
    <property type="component" value="Unassembled WGS sequence"/>
</dbReference>
<dbReference type="RefSeq" id="WP_204199779.1">
    <property type="nucleotide sequence ID" value="NZ_JAFEMC010000004.1"/>
</dbReference>
<accession>A0ABS2D9R1</accession>
<protein>
    <submittedName>
        <fullName evidence="1">Uncharacterized protein</fullName>
    </submittedName>
</protein>
<evidence type="ECO:0000313" key="1">
    <source>
        <dbReference type="EMBL" id="MBM6577676.1"/>
    </source>
</evidence>